<evidence type="ECO:0000256" key="6">
    <source>
        <dbReference type="RuleBase" id="RU000370"/>
    </source>
</evidence>
<dbReference type="GO" id="GO:0004129">
    <property type="term" value="F:cytochrome-c oxidase activity"/>
    <property type="evidence" value="ECO:0007669"/>
    <property type="project" value="InterPro"/>
</dbReference>
<organism evidence="10 11">
    <name type="scientific">Tautonia plasticadhaerens</name>
    <dbReference type="NCBI Taxonomy" id="2527974"/>
    <lineage>
        <taxon>Bacteria</taxon>
        <taxon>Pseudomonadati</taxon>
        <taxon>Planctomycetota</taxon>
        <taxon>Planctomycetia</taxon>
        <taxon>Isosphaerales</taxon>
        <taxon>Isosphaeraceae</taxon>
        <taxon>Tautonia</taxon>
    </lineage>
</organism>
<keyword evidence="6" id="KW-0408">Iron</keyword>
<dbReference type="Proteomes" id="UP000317835">
    <property type="component" value="Chromosome"/>
</dbReference>
<dbReference type="EMBL" id="CP036426">
    <property type="protein sequence ID" value="QDV34078.1"/>
    <property type="molecule type" value="Genomic_DNA"/>
</dbReference>
<evidence type="ECO:0000256" key="8">
    <source>
        <dbReference type="SAM" id="Phobius"/>
    </source>
</evidence>
<dbReference type="PANTHER" id="PTHR10422:SF18">
    <property type="entry name" value="CYTOCHROME C OXIDASE SUBUNIT 1"/>
    <property type="match status" value="1"/>
</dbReference>
<feature type="transmembrane region" description="Helical" evidence="8">
    <location>
        <begin position="416"/>
        <end position="437"/>
    </location>
</feature>
<feature type="region of interest" description="Disordered" evidence="7">
    <location>
        <begin position="1"/>
        <end position="46"/>
    </location>
</feature>
<dbReference type="PROSITE" id="PS50855">
    <property type="entry name" value="COX1"/>
    <property type="match status" value="1"/>
</dbReference>
<dbReference type="GO" id="GO:0022904">
    <property type="term" value="P:respiratory electron transport chain"/>
    <property type="evidence" value="ECO:0007669"/>
    <property type="project" value="TreeGrafter"/>
</dbReference>
<evidence type="ECO:0000313" key="10">
    <source>
        <dbReference type="EMBL" id="QDV34078.1"/>
    </source>
</evidence>
<dbReference type="InterPro" id="IPR023616">
    <property type="entry name" value="Cyt_c_oxase-like_su1_dom"/>
</dbReference>
<feature type="transmembrane region" description="Helical" evidence="8">
    <location>
        <begin position="162"/>
        <end position="181"/>
    </location>
</feature>
<comment type="subcellular location">
    <subcellularLocation>
        <location evidence="1">Membrane</location>
        <topology evidence="1">Multi-pass membrane protein</topology>
    </subcellularLocation>
</comment>
<evidence type="ECO:0000256" key="1">
    <source>
        <dbReference type="ARBA" id="ARBA00004141"/>
    </source>
</evidence>
<keyword evidence="2 6" id="KW-0679">Respiratory chain</keyword>
<evidence type="ECO:0000259" key="9">
    <source>
        <dbReference type="PROSITE" id="PS50855"/>
    </source>
</evidence>
<keyword evidence="10" id="KW-0560">Oxidoreductase</keyword>
<dbReference type="RefSeq" id="WP_231749600.1">
    <property type="nucleotide sequence ID" value="NZ_CP036426.1"/>
</dbReference>
<dbReference type="EC" id="1.9.3.1" evidence="10"/>
<protein>
    <submittedName>
        <fullName evidence="10">Alternative cytochrome c oxidase subunit 1</fullName>
        <ecNumber evidence="10">1.9.3.1</ecNumber>
    </submittedName>
</protein>
<dbReference type="GO" id="GO:0020037">
    <property type="term" value="F:heme binding"/>
    <property type="evidence" value="ECO:0007669"/>
    <property type="project" value="InterPro"/>
</dbReference>
<evidence type="ECO:0000256" key="5">
    <source>
        <dbReference type="ARBA" id="ARBA00023136"/>
    </source>
</evidence>
<feature type="compositionally biased region" description="Polar residues" evidence="7">
    <location>
        <begin position="1"/>
        <end position="15"/>
    </location>
</feature>
<feature type="transmembrane region" description="Helical" evidence="8">
    <location>
        <begin position="127"/>
        <end position="150"/>
    </location>
</feature>
<feature type="transmembrane region" description="Helical" evidence="8">
    <location>
        <begin position="449"/>
        <end position="474"/>
    </location>
</feature>
<feature type="transmembrane region" description="Helical" evidence="8">
    <location>
        <begin position="377"/>
        <end position="395"/>
    </location>
</feature>
<comment type="similarity">
    <text evidence="6">Belongs to the heme-copper respiratory oxidase family.</text>
</comment>
<dbReference type="PRINTS" id="PR01165">
    <property type="entry name" value="CYCOXIDASEI"/>
</dbReference>
<sequence length="630" mass="69451">MSTDPHANPDATSKATGPEHAGPDTGMPPGVIPSSGHAPGHDEHIHPAPRNPLTRYVFSTDHKVIGIQFLFSGLIFFVLGGLLAMAIRWQLAWPWSDVPHLSALWGTSGGQMPPEFYNKLVTMHGTIMIFFVIIPILTGAFGNFLIPLMIGARDMAFPTLNMISYWFMWPGFALIVFAFAVPGGAPEAGWTGYPPLSTFFWSTPGSLNGQTIWLVALLFAGVSSMMGSINYITTVLMLRAPGMTLFRMPMTVWGIFITALLQAFALPVLTSALVMQLLDRVAGTNFFTPPDWSVANGPERVGGGHPLLWQHLFWFYSHPAVYVMILPAMGIVSDVISTFSRKPLFGYKPMVFALAGIALLGFIVWGHHMFQSGMNPALGATFMLSTILIALPSAIKTFNWLGTMWGGSLHFTSAMLNAVAFVSMFVIGGLSGIFMAATPTDIHIHDTYFIVAHIHYVLFGGSTFGIFAALYYWFPKMFGRMMNETLGKIHFALSFLFFNGTFFPMHIVGMHAQPRRYADYTGYELFNNDAVIGMNQFMTICALGLGATQLILVYNFFASLVIGRRATANPWLANTLEWQTASPPPHYNFAHIPTVYHPAYEYSVPDAETDYLPQTEPLPPRSEPLPEIMA</sequence>
<keyword evidence="5 8" id="KW-0472">Membrane</keyword>
<evidence type="ECO:0000256" key="7">
    <source>
        <dbReference type="SAM" id="MobiDB-lite"/>
    </source>
</evidence>
<feature type="transmembrane region" description="Helical" evidence="8">
    <location>
        <begin position="64"/>
        <end position="87"/>
    </location>
</feature>
<dbReference type="GO" id="GO:0016491">
    <property type="term" value="F:oxidoreductase activity"/>
    <property type="evidence" value="ECO:0007669"/>
    <property type="project" value="UniProtKB-KW"/>
</dbReference>
<feature type="transmembrane region" description="Helical" evidence="8">
    <location>
        <begin position="486"/>
        <end position="507"/>
    </location>
</feature>
<dbReference type="SUPFAM" id="SSF81442">
    <property type="entry name" value="Cytochrome c oxidase subunit I-like"/>
    <property type="match status" value="1"/>
</dbReference>
<evidence type="ECO:0000256" key="4">
    <source>
        <dbReference type="ARBA" id="ARBA00022989"/>
    </source>
</evidence>
<dbReference type="AlphaFoldDB" id="A0A518GZR8"/>
<evidence type="ECO:0000313" key="11">
    <source>
        <dbReference type="Proteomes" id="UP000317835"/>
    </source>
</evidence>
<feature type="transmembrane region" description="Helical" evidence="8">
    <location>
        <begin position="537"/>
        <end position="557"/>
    </location>
</feature>
<dbReference type="InterPro" id="IPR023615">
    <property type="entry name" value="Cyt_c_Oxase_su1_BS"/>
</dbReference>
<name>A0A518GZR8_9BACT</name>
<dbReference type="GO" id="GO:0016020">
    <property type="term" value="C:membrane"/>
    <property type="evidence" value="ECO:0007669"/>
    <property type="project" value="UniProtKB-SubCell"/>
</dbReference>
<dbReference type="GO" id="GO:0009060">
    <property type="term" value="P:aerobic respiration"/>
    <property type="evidence" value="ECO:0007669"/>
    <property type="project" value="InterPro"/>
</dbReference>
<keyword evidence="6" id="KW-0813">Transport</keyword>
<dbReference type="Pfam" id="PF00115">
    <property type="entry name" value="COX1"/>
    <property type="match status" value="1"/>
</dbReference>
<keyword evidence="6" id="KW-0479">Metal-binding</keyword>
<accession>A0A518GZR8</accession>
<feature type="region of interest" description="Disordered" evidence="7">
    <location>
        <begin position="611"/>
        <end position="630"/>
    </location>
</feature>
<dbReference type="GO" id="GO:0015990">
    <property type="term" value="P:electron transport coupled proton transport"/>
    <property type="evidence" value="ECO:0007669"/>
    <property type="project" value="TreeGrafter"/>
</dbReference>
<dbReference type="Gene3D" id="1.20.210.10">
    <property type="entry name" value="Cytochrome c oxidase-like, subunit I domain"/>
    <property type="match status" value="1"/>
</dbReference>
<dbReference type="PROSITE" id="PS00077">
    <property type="entry name" value="COX1_CUB"/>
    <property type="match status" value="1"/>
</dbReference>
<evidence type="ECO:0000256" key="2">
    <source>
        <dbReference type="ARBA" id="ARBA00022660"/>
    </source>
</evidence>
<dbReference type="InterPro" id="IPR000883">
    <property type="entry name" value="Cyt_C_Oxase_1"/>
</dbReference>
<feature type="transmembrane region" description="Helical" evidence="8">
    <location>
        <begin position="344"/>
        <end position="365"/>
    </location>
</feature>
<feature type="transmembrane region" description="Helical" evidence="8">
    <location>
        <begin position="250"/>
        <end position="278"/>
    </location>
</feature>
<reference evidence="10 11" key="1">
    <citation type="submission" date="2019-02" db="EMBL/GenBank/DDBJ databases">
        <title>Deep-cultivation of Planctomycetes and their phenomic and genomic characterization uncovers novel biology.</title>
        <authorList>
            <person name="Wiegand S."/>
            <person name="Jogler M."/>
            <person name="Boedeker C."/>
            <person name="Pinto D."/>
            <person name="Vollmers J."/>
            <person name="Rivas-Marin E."/>
            <person name="Kohn T."/>
            <person name="Peeters S.H."/>
            <person name="Heuer A."/>
            <person name="Rast P."/>
            <person name="Oberbeckmann S."/>
            <person name="Bunk B."/>
            <person name="Jeske O."/>
            <person name="Meyerdierks A."/>
            <person name="Storesund J.E."/>
            <person name="Kallscheuer N."/>
            <person name="Luecker S."/>
            <person name="Lage O.M."/>
            <person name="Pohl T."/>
            <person name="Merkel B.J."/>
            <person name="Hornburger P."/>
            <person name="Mueller R.-W."/>
            <person name="Bruemmer F."/>
            <person name="Labrenz M."/>
            <person name="Spormann A.M."/>
            <person name="Op den Camp H."/>
            <person name="Overmann J."/>
            <person name="Amann R."/>
            <person name="Jetten M.S.M."/>
            <person name="Mascher T."/>
            <person name="Medema M.H."/>
            <person name="Devos D.P."/>
            <person name="Kaster A.-K."/>
            <person name="Ovreas L."/>
            <person name="Rohde M."/>
            <person name="Galperin M.Y."/>
            <person name="Jogler C."/>
        </authorList>
    </citation>
    <scope>NUCLEOTIDE SEQUENCE [LARGE SCALE GENOMIC DNA]</scope>
    <source>
        <strain evidence="10 11">ElP</strain>
    </source>
</reference>
<keyword evidence="3 6" id="KW-0812">Transmembrane</keyword>
<dbReference type="InterPro" id="IPR036927">
    <property type="entry name" value="Cyt_c_oxase-like_su1_sf"/>
</dbReference>
<proteinExistence type="inferred from homology"/>
<feature type="domain" description="Cytochrome oxidase subunit I profile" evidence="9">
    <location>
        <begin position="52"/>
        <end position="596"/>
    </location>
</feature>
<keyword evidence="6" id="KW-0249">Electron transport</keyword>
<dbReference type="KEGG" id="tpla:ElP_19600"/>
<feature type="transmembrane region" description="Helical" evidence="8">
    <location>
        <begin position="212"/>
        <end position="238"/>
    </location>
</feature>
<keyword evidence="11" id="KW-1185">Reference proteome</keyword>
<keyword evidence="6" id="KW-0349">Heme</keyword>
<evidence type="ECO:0000256" key="3">
    <source>
        <dbReference type="ARBA" id="ARBA00022692"/>
    </source>
</evidence>
<feature type="transmembrane region" description="Helical" evidence="8">
    <location>
        <begin position="313"/>
        <end position="332"/>
    </location>
</feature>
<gene>
    <name evidence="10" type="primary">coxN</name>
    <name evidence="10" type="ORF">ElP_19600</name>
</gene>
<dbReference type="PANTHER" id="PTHR10422">
    <property type="entry name" value="CYTOCHROME C OXIDASE SUBUNIT 1"/>
    <property type="match status" value="1"/>
</dbReference>
<keyword evidence="4 8" id="KW-1133">Transmembrane helix</keyword>